<sequence>MSIPVKAAAGGSVLALAAVGGYGVSTLFGKEPIHIQTITSGKFGEDFQFHFMDASDDKNDSWWKERFKKHKSGKDSEFSTEFKQKTVNSFERPKEACSDAYTKKTTKNDMHPDSENADKKKYEKDVWTFCSIDGKKPKTVREAGEDGKTEYSGKSGKTKENDLISVHSEENQGFWERQARAFYKRKGEDGKTEIEGIGQEAKDGDLGFKTLYDKQEKDRTVDSLKVACETRYKESFDNTKDKETLRFCSLRGKQES</sequence>
<dbReference type="EMBL" id="BIMN01000002">
    <property type="protein sequence ID" value="GCE63570.1"/>
    <property type="molecule type" value="Genomic_DNA"/>
</dbReference>
<evidence type="ECO:0000313" key="2">
    <source>
        <dbReference type="EMBL" id="GCE63570.1"/>
    </source>
</evidence>
<dbReference type="AlphaFoldDB" id="A0A478FU61"/>
<evidence type="ECO:0000256" key="1">
    <source>
        <dbReference type="SAM" id="MobiDB-lite"/>
    </source>
</evidence>
<feature type="region of interest" description="Disordered" evidence="1">
    <location>
        <begin position="138"/>
        <end position="170"/>
    </location>
</feature>
<accession>A0A478FU61</accession>
<organism evidence="2 3">
    <name type="scientific">Candidatus Mycoplasma haematohominis</name>
    <dbReference type="NCBI Taxonomy" id="1494318"/>
    <lineage>
        <taxon>Bacteria</taxon>
        <taxon>Bacillati</taxon>
        <taxon>Mycoplasmatota</taxon>
        <taxon>Mollicutes</taxon>
        <taxon>Mycoplasmataceae</taxon>
        <taxon>Mycoplasma</taxon>
    </lineage>
</organism>
<protein>
    <submittedName>
        <fullName evidence="2">Uncharacterized protein</fullName>
    </submittedName>
</protein>
<proteinExistence type="predicted"/>
<comment type="caution">
    <text evidence="2">The sequence shown here is derived from an EMBL/GenBank/DDBJ whole genome shotgun (WGS) entry which is preliminary data.</text>
</comment>
<evidence type="ECO:0000313" key="3">
    <source>
        <dbReference type="Proteomes" id="UP000324831"/>
    </source>
</evidence>
<dbReference type="Proteomes" id="UP000324831">
    <property type="component" value="Unassembled WGS sequence"/>
</dbReference>
<reference evidence="2 3" key="1">
    <citation type="submission" date="2019-01" db="EMBL/GenBank/DDBJ databases">
        <title>Draft genome sequences of Candidatus Mycoplasma haemohominis SWG34-3 identified from a patient with pyrexia, anemia and liver dysfunction.</title>
        <authorList>
            <person name="Sekizuka T."/>
            <person name="Hattori N."/>
            <person name="Katano H."/>
            <person name="Takuma T."/>
            <person name="Ito T."/>
            <person name="Arai N."/>
            <person name="Yanai R."/>
            <person name="Ishii S."/>
            <person name="Miura Y."/>
            <person name="Tokunaga T."/>
            <person name="Watanabe H."/>
            <person name="Nomura N."/>
            <person name="Eguchi J."/>
            <person name="Arai T."/>
            <person name="Hasegawa H."/>
            <person name="Nakamaki T."/>
            <person name="Wakita T."/>
            <person name="Niki Y."/>
            <person name="Kuroda M."/>
        </authorList>
    </citation>
    <scope>NUCLEOTIDE SEQUENCE [LARGE SCALE GENOMIC DNA]</scope>
    <source>
        <strain evidence="2">SWG34-3</strain>
    </source>
</reference>
<name>A0A478FU61_9MOLU</name>
<gene>
    <name evidence="2" type="ORF">MHSWG343_05670</name>
</gene>
<feature type="region of interest" description="Disordered" evidence="1">
    <location>
        <begin position="93"/>
        <end position="118"/>
    </location>
</feature>
<feature type="compositionally biased region" description="Basic and acidic residues" evidence="1">
    <location>
        <begin position="106"/>
        <end position="118"/>
    </location>
</feature>